<feature type="compositionally biased region" description="Low complexity" evidence="1">
    <location>
        <begin position="43"/>
        <end position="54"/>
    </location>
</feature>
<feature type="compositionally biased region" description="Low complexity" evidence="1">
    <location>
        <begin position="161"/>
        <end position="170"/>
    </location>
</feature>
<reference evidence="2 3" key="1">
    <citation type="submission" date="2009-11" db="EMBL/GenBank/DDBJ databases">
        <title>Annotation of Allomyces macrogynus ATCC 38327.</title>
        <authorList>
            <consortium name="The Broad Institute Genome Sequencing Platform"/>
            <person name="Russ C."/>
            <person name="Cuomo C."/>
            <person name="Burger G."/>
            <person name="Gray M.W."/>
            <person name="Holland P.W.H."/>
            <person name="King N."/>
            <person name="Lang F.B.F."/>
            <person name="Roger A.J."/>
            <person name="Ruiz-Trillo I."/>
            <person name="Young S.K."/>
            <person name="Zeng Q."/>
            <person name="Gargeya S."/>
            <person name="Fitzgerald M."/>
            <person name="Haas B."/>
            <person name="Abouelleil A."/>
            <person name="Alvarado L."/>
            <person name="Arachchi H.M."/>
            <person name="Berlin A."/>
            <person name="Chapman S.B."/>
            <person name="Gearin G."/>
            <person name="Goldberg J."/>
            <person name="Griggs A."/>
            <person name="Gujja S."/>
            <person name="Hansen M."/>
            <person name="Heiman D."/>
            <person name="Howarth C."/>
            <person name="Larimer J."/>
            <person name="Lui A."/>
            <person name="MacDonald P.J.P."/>
            <person name="McCowen C."/>
            <person name="Montmayeur A."/>
            <person name="Murphy C."/>
            <person name="Neiman D."/>
            <person name="Pearson M."/>
            <person name="Priest M."/>
            <person name="Roberts A."/>
            <person name="Saif S."/>
            <person name="Shea T."/>
            <person name="Sisk P."/>
            <person name="Stolte C."/>
            <person name="Sykes S."/>
            <person name="Wortman J."/>
            <person name="Nusbaum C."/>
            <person name="Birren B."/>
        </authorList>
    </citation>
    <scope>NUCLEOTIDE SEQUENCE [LARGE SCALE GENOMIC DNA]</scope>
    <source>
        <strain evidence="2 3">ATCC 38327</strain>
    </source>
</reference>
<feature type="region of interest" description="Disordered" evidence="1">
    <location>
        <begin position="301"/>
        <end position="362"/>
    </location>
</feature>
<dbReference type="Proteomes" id="UP000054350">
    <property type="component" value="Unassembled WGS sequence"/>
</dbReference>
<feature type="compositionally biased region" description="Basic and acidic residues" evidence="1">
    <location>
        <begin position="301"/>
        <end position="310"/>
    </location>
</feature>
<feature type="compositionally biased region" description="Low complexity" evidence="1">
    <location>
        <begin position="10"/>
        <end position="31"/>
    </location>
</feature>
<feature type="region of interest" description="Disordered" evidence="1">
    <location>
        <begin position="1"/>
        <end position="54"/>
    </location>
</feature>
<sequence length="362" mass="37722">MRRGHHRHTASGASANSTTSATSRTSRASGTAPPPPPVPEPAPSTSSSGSTSAAITAAALRKKLLVTALADEDAALGSSSTDVTGTDVHAARSAARSHGWRAKWRRILSLLRVVKKWPRKRQDEWHKSLHAAAVHSLQHSAAHSEDGGVVDGNGPRRIEDGAAAGASRGGQQTEDVAAFGSQSPGATLGAAVAPRNVVIDTPLPPPASPPAAPVTDATRAPVPADDDAPLPPPVVVVPAESATAPVLTTNDLAATTPQTDAPIEEDESLDPPMIHITLDDGFNYEAFTIERAHTVFPRRAQDKVDQSTLDRRRRVRRKSDAPTPEAAALRDKSPLHSMWSAAEEAETVVGHREAGIGAGAAE</sequence>
<evidence type="ECO:0000313" key="2">
    <source>
        <dbReference type="EMBL" id="KNE67888.1"/>
    </source>
</evidence>
<accession>A0A0L0SZA7</accession>
<keyword evidence="3" id="KW-1185">Reference proteome</keyword>
<reference evidence="3" key="2">
    <citation type="submission" date="2009-11" db="EMBL/GenBank/DDBJ databases">
        <title>The Genome Sequence of Allomyces macrogynus strain ATCC 38327.</title>
        <authorList>
            <consortium name="The Broad Institute Genome Sequencing Platform"/>
            <person name="Russ C."/>
            <person name="Cuomo C."/>
            <person name="Shea T."/>
            <person name="Young S.K."/>
            <person name="Zeng Q."/>
            <person name="Koehrsen M."/>
            <person name="Haas B."/>
            <person name="Borodovsky M."/>
            <person name="Guigo R."/>
            <person name="Alvarado L."/>
            <person name="Berlin A."/>
            <person name="Borenstein D."/>
            <person name="Chen Z."/>
            <person name="Engels R."/>
            <person name="Freedman E."/>
            <person name="Gellesch M."/>
            <person name="Goldberg J."/>
            <person name="Griggs A."/>
            <person name="Gujja S."/>
            <person name="Heiman D."/>
            <person name="Hepburn T."/>
            <person name="Howarth C."/>
            <person name="Jen D."/>
            <person name="Larson L."/>
            <person name="Lewis B."/>
            <person name="Mehta T."/>
            <person name="Park D."/>
            <person name="Pearson M."/>
            <person name="Roberts A."/>
            <person name="Saif S."/>
            <person name="Shenoy N."/>
            <person name="Sisk P."/>
            <person name="Stolte C."/>
            <person name="Sykes S."/>
            <person name="Walk T."/>
            <person name="White J."/>
            <person name="Yandava C."/>
            <person name="Burger G."/>
            <person name="Gray M.W."/>
            <person name="Holland P.W.H."/>
            <person name="King N."/>
            <person name="Lang F.B.F."/>
            <person name="Roger A.J."/>
            <person name="Ruiz-Trillo I."/>
            <person name="Lander E."/>
            <person name="Nusbaum C."/>
        </authorList>
    </citation>
    <scope>NUCLEOTIDE SEQUENCE [LARGE SCALE GENOMIC DNA]</scope>
    <source>
        <strain evidence="3">ATCC 38327</strain>
    </source>
</reference>
<evidence type="ECO:0000256" key="1">
    <source>
        <dbReference type="SAM" id="MobiDB-lite"/>
    </source>
</evidence>
<dbReference type="OrthoDB" id="5600468at2759"/>
<proteinExistence type="predicted"/>
<dbReference type="EMBL" id="GG745354">
    <property type="protein sequence ID" value="KNE67888.1"/>
    <property type="molecule type" value="Genomic_DNA"/>
</dbReference>
<evidence type="ECO:0000313" key="3">
    <source>
        <dbReference type="Proteomes" id="UP000054350"/>
    </source>
</evidence>
<protein>
    <submittedName>
        <fullName evidence="2">Uncharacterized protein</fullName>
    </submittedName>
</protein>
<gene>
    <name evidence="2" type="ORF">AMAG_19721</name>
</gene>
<feature type="compositionally biased region" description="Pro residues" evidence="1">
    <location>
        <begin position="32"/>
        <end position="42"/>
    </location>
</feature>
<organism evidence="2 3">
    <name type="scientific">Allomyces macrogynus (strain ATCC 38327)</name>
    <name type="common">Allomyces javanicus var. macrogynus</name>
    <dbReference type="NCBI Taxonomy" id="578462"/>
    <lineage>
        <taxon>Eukaryota</taxon>
        <taxon>Fungi</taxon>
        <taxon>Fungi incertae sedis</taxon>
        <taxon>Blastocladiomycota</taxon>
        <taxon>Blastocladiomycetes</taxon>
        <taxon>Blastocladiales</taxon>
        <taxon>Blastocladiaceae</taxon>
        <taxon>Allomyces</taxon>
    </lineage>
</organism>
<feature type="region of interest" description="Disordered" evidence="1">
    <location>
        <begin position="202"/>
        <end position="228"/>
    </location>
</feature>
<feature type="region of interest" description="Disordered" evidence="1">
    <location>
        <begin position="138"/>
        <end position="172"/>
    </location>
</feature>
<dbReference type="AlphaFoldDB" id="A0A0L0SZA7"/>
<dbReference type="VEuPathDB" id="FungiDB:AMAG_19721"/>
<feature type="compositionally biased region" description="Pro residues" evidence="1">
    <location>
        <begin position="202"/>
        <end position="212"/>
    </location>
</feature>
<name>A0A0L0SZA7_ALLM3</name>